<feature type="compositionally biased region" description="Acidic residues" evidence="2">
    <location>
        <begin position="263"/>
        <end position="275"/>
    </location>
</feature>
<evidence type="ECO:0000256" key="2">
    <source>
        <dbReference type="SAM" id="MobiDB-lite"/>
    </source>
</evidence>
<organism evidence="3 4">
    <name type="scientific">Discina gigas</name>
    <dbReference type="NCBI Taxonomy" id="1032678"/>
    <lineage>
        <taxon>Eukaryota</taxon>
        <taxon>Fungi</taxon>
        <taxon>Dikarya</taxon>
        <taxon>Ascomycota</taxon>
        <taxon>Pezizomycotina</taxon>
        <taxon>Pezizomycetes</taxon>
        <taxon>Pezizales</taxon>
        <taxon>Discinaceae</taxon>
        <taxon>Discina</taxon>
    </lineage>
</organism>
<dbReference type="EMBL" id="JBBBZM010000204">
    <property type="protein sequence ID" value="KAL0631852.1"/>
    <property type="molecule type" value="Genomic_DNA"/>
</dbReference>
<dbReference type="InterPro" id="IPR028245">
    <property type="entry name" value="PIL1/LSP1"/>
</dbReference>
<comment type="caution">
    <text evidence="3">The sequence shown here is derived from an EMBL/GenBank/DDBJ whole genome shotgun (WGS) entry which is preliminary data.</text>
</comment>
<proteinExistence type="predicted"/>
<keyword evidence="4" id="KW-1185">Reference proteome</keyword>
<feature type="compositionally biased region" description="Basic and acidic residues" evidence="2">
    <location>
        <begin position="304"/>
        <end position="316"/>
    </location>
</feature>
<feature type="compositionally biased region" description="Basic residues" evidence="2">
    <location>
        <begin position="214"/>
        <end position="223"/>
    </location>
</feature>
<protein>
    <submittedName>
        <fullName evidence="3">Lipid-binding protein</fullName>
    </submittedName>
</protein>
<evidence type="ECO:0000256" key="1">
    <source>
        <dbReference type="SAM" id="Coils"/>
    </source>
</evidence>
<dbReference type="Pfam" id="PF13805">
    <property type="entry name" value="Pil1"/>
    <property type="match status" value="1"/>
</dbReference>
<dbReference type="Gene3D" id="1.20.1270.60">
    <property type="entry name" value="Arfaptin homology (AH) domain/BAR domain"/>
    <property type="match status" value="1"/>
</dbReference>
<feature type="compositionally biased region" description="Basic and acidic residues" evidence="2">
    <location>
        <begin position="276"/>
        <end position="293"/>
    </location>
</feature>
<dbReference type="InterPro" id="IPR027267">
    <property type="entry name" value="AH/BAR_dom_sf"/>
</dbReference>
<dbReference type="Proteomes" id="UP001447188">
    <property type="component" value="Unassembled WGS sequence"/>
</dbReference>
<accession>A0ABR3G7B3</accession>
<gene>
    <name evidence="3" type="primary">LSP1</name>
    <name evidence="3" type="ORF">Q9L58_009265</name>
</gene>
<evidence type="ECO:0000313" key="3">
    <source>
        <dbReference type="EMBL" id="KAL0631852.1"/>
    </source>
</evidence>
<reference evidence="3 4" key="1">
    <citation type="submission" date="2024-02" db="EMBL/GenBank/DDBJ databases">
        <title>Discinaceae phylogenomics.</title>
        <authorList>
            <person name="Dirks A.C."/>
            <person name="James T.Y."/>
        </authorList>
    </citation>
    <scope>NUCLEOTIDE SEQUENCE [LARGE SCALE GENOMIC DNA]</scope>
    <source>
        <strain evidence="3 4">ACD0624</strain>
    </source>
</reference>
<feature type="region of interest" description="Disordered" evidence="2">
    <location>
        <begin position="209"/>
        <end position="316"/>
    </location>
</feature>
<sequence length="316" mass="36060">MEKNLMRSMELVGRERREVARQLSIWGEECDEDVSDITDKLGVLIFEIGELEDQFIDRYDQYRVTIKSVRNIESSVQPSRDRKQKITDQIAQLKYKDPNSPKIVVLEQELVRAEAESLVAEAQLSNITREKLKAAFTYQFDALREHSEKLALIAGYGKHLLQLVDDTPVTPGETRPAYDGYEASKGIIQDCEDALTNWVEAKAAVRSRLSVRGSRQRRTHGRGTRVSNGEGISLADQDRPMPRGSGEWVPAEEHGRHRARREEDDEYEDITDGEEERVRRIDGEEIRTSHREPITLGGTSNGLRGRDDERNRGISD</sequence>
<keyword evidence="1" id="KW-0175">Coiled coil</keyword>
<name>A0ABR3G7B3_9PEZI</name>
<dbReference type="PANTHER" id="PTHR31962">
    <property type="entry name" value="SPHINGOLIPID LONG CHAIN BASE-RESPONSIVE PROTEIN PIL1"/>
    <property type="match status" value="1"/>
</dbReference>
<evidence type="ECO:0000313" key="4">
    <source>
        <dbReference type="Proteomes" id="UP001447188"/>
    </source>
</evidence>
<dbReference type="PANTHER" id="PTHR31962:SF1">
    <property type="entry name" value="SPHINGOLIPID LONG CHAIN BASE-RESPONSIVE PROTEIN PIL1"/>
    <property type="match status" value="1"/>
</dbReference>
<feature type="coiled-coil region" evidence="1">
    <location>
        <begin position="103"/>
        <end position="130"/>
    </location>
</feature>